<feature type="region of interest" description="Disordered" evidence="11">
    <location>
        <begin position="127"/>
        <end position="165"/>
    </location>
</feature>
<accession>A0A915JFU1</accession>
<comment type="subcellular location">
    <subcellularLocation>
        <location evidence="1">Endoplasmic reticulum membrane</location>
        <topology evidence="1">Multi-pass membrane protein</topology>
    </subcellularLocation>
</comment>
<feature type="compositionally biased region" description="Basic and acidic residues" evidence="11">
    <location>
        <begin position="298"/>
        <end position="339"/>
    </location>
</feature>
<name>A0A915JFU1_ROMCU</name>
<evidence type="ECO:0000256" key="9">
    <source>
        <dbReference type="ARBA" id="ARBA00023010"/>
    </source>
</evidence>
<feature type="region of interest" description="Disordered" evidence="11">
    <location>
        <begin position="1"/>
        <end position="22"/>
    </location>
</feature>
<keyword evidence="8 12" id="KW-1133">Transmembrane helix</keyword>
<evidence type="ECO:0000256" key="8">
    <source>
        <dbReference type="ARBA" id="ARBA00022989"/>
    </source>
</evidence>
<feature type="transmembrane region" description="Helical" evidence="12">
    <location>
        <begin position="202"/>
        <end position="221"/>
    </location>
</feature>
<organism evidence="13 14">
    <name type="scientific">Romanomermis culicivorax</name>
    <name type="common">Nematode worm</name>
    <dbReference type="NCBI Taxonomy" id="13658"/>
    <lineage>
        <taxon>Eukaryota</taxon>
        <taxon>Metazoa</taxon>
        <taxon>Ecdysozoa</taxon>
        <taxon>Nematoda</taxon>
        <taxon>Enoplea</taxon>
        <taxon>Dorylaimia</taxon>
        <taxon>Mermithida</taxon>
        <taxon>Mermithoidea</taxon>
        <taxon>Mermithidae</taxon>
        <taxon>Romanomermis</taxon>
    </lineage>
</organism>
<protein>
    <recommendedName>
        <fullName evidence="3">Translocation protein SEC62</fullName>
    </recommendedName>
</protein>
<evidence type="ECO:0000256" key="7">
    <source>
        <dbReference type="ARBA" id="ARBA00022927"/>
    </source>
</evidence>
<dbReference type="Proteomes" id="UP000887565">
    <property type="component" value="Unplaced"/>
</dbReference>
<dbReference type="OMA" id="CLLESPW"/>
<dbReference type="PANTHER" id="PTHR12443">
    <property type="entry name" value="TRANSLOCATION PROTEIN SEC62"/>
    <property type="match status" value="1"/>
</dbReference>
<feature type="transmembrane region" description="Helical" evidence="12">
    <location>
        <begin position="233"/>
        <end position="259"/>
    </location>
</feature>
<keyword evidence="13" id="KW-1185">Reference proteome</keyword>
<keyword evidence="9" id="KW-0811">Translocation</keyword>
<keyword evidence="6" id="KW-0256">Endoplasmic reticulum</keyword>
<dbReference type="PANTHER" id="PTHR12443:SF9">
    <property type="entry name" value="TRANSLOCATION PROTEIN SEC62"/>
    <property type="match status" value="1"/>
</dbReference>
<evidence type="ECO:0000256" key="4">
    <source>
        <dbReference type="ARBA" id="ARBA00022448"/>
    </source>
</evidence>
<proteinExistence type="inferred from homology"/>
<feature type="compositionally biased region" description="Basic and acidic residues" evidence="11">
    <location>
        <begin position="368"/>
        <end position="379"/>
    </location>
</feature>
<evidence type="ECO:0000256" key="12">
    <source>
        <dbReference type="SAM" id="Phobius"/>
    </source>
</evidence>
<feature type="compositionally biased region" description="Basic and acidic residues" evidence="11">
    <location>
        <begin position="139"/>
        <end position="163"/>
    </location>
</feature>
<evidence type="ECO:0000256" key="10">
    <source>
        <dbReference type="ARBA" id="ARBA00023136"/>
    </source>
</evidence>
<dbReference type="GO" id="GO:0005789">
    <property type="term" value="C:endoplasmic reticulum membrane"/>
    <property type="evidence" value="ECO:0007669"/>
    <property type="project" value="UniProtKB-SubCell"/>
</dbReference>
<evidence type="ECO:0000256" key="11">
    <source>
        <dbReference type="SAM" id="MobiDB-lite"/>
    </source>
</evidence>
<feature type="compositionally biased region" description="Basic residues" evidence="11">
    <location>
        <begin position="7"/>
        <end position="16"/>
    </location>
</feature>
<reference evidence="14" key="1">
    <citation type="submission" date="2022-11" db="UniProtKB">
        <authorList>
            <consortium name="WormBaseParasite"/>
        </authorList>
    </citation>
    <scope>IDENTIFICATION</scope>
</reference>
<keyword evidence="5 12" id="KW-0812">Transmembrane</keyword>
<dbReference type="GO" id="GO:0031204">
    <property type="term" value="P:post-translational protein targeting to membrane, translocation"/>
    <property type="evidence" value="ECO:0007669"/>
    <property type="project" value="TreeGrafter"/>
</dbReference>
<keyword evidence="7" id="KW-0653">Protein transport</keyword>
<feature type="compositionally biased region" description="Acidic residues" evidence="11">
    <location>
        <begin position="348"/>
        <end position="357"/>
    </location>
</feature>
<keyword evidence="4" id="KW-0813">Transport</keyword>
<feature type="region of interest" description="Disordered" evidence="11">
    <location>
        <begin position="298"/>
        <end position="379"/>
    </location>
</feature>
<evidence type="ECO:0000256" key="6">
    <source>
        <dbReference type="ARBA" id="ARBA00022824"/>
    </source>
</evidence>
<keyword evidence="10 12" id="KW-0472">Membrane</keyword>
<dbReference type="InterPro" id="IPR004728">
    <property type="entry name" value="Sec62"/>
</dbReference>
<evidence type="ECO:0000256" key="2">
    <source>
        <dbReference type="ARBA" id="ARBA00010604"/>
    </source>
</evidence>
<comment type="similarity">
    <text evidence="2">Belongs to the SEC62 family.</text>
</comment>
<sequence length="379" mass="43479">MVEQARRKLKTKRREKNRSDFGDPTKEEYGVAKYVRFNCLSKTATIMGNEMAYFTASKALDCLMSSKYAGDTEKHLFSNRNSAIFYMQNLLDKGLFFRAKKLVPKKKDSLTGQVSAKYNAAEQSDVGDVKKTEKRKTKTEKEMEEKKEKVSEKIKEDVDEKTKSGGKKKTKKVKFDIHQNQVFNDGNDIYVWKYDPTSTKMFLLGLAVVLCAIGVCLFPLWPPEVRICVYYLSIAAMVFVGFIVFLVILRTILFSLVWASTFGKHHFWLLPHLTDDCGFFESFKPLYSHKIMENGVKKSSDEKDNKEIESKRSANEENSSLEKDSDEEKVVFLDGEHSNGENNQSEMSSDEEEDDDNLSVVEMNGETESVKENECKKKK</sequence>
<dbReference type="Pfam" id="PF03839">
    <property type="entry name" value="Sec62"/>
    <property type="match status" value="1"/>
</dbReference>
<dbReference type="AlphaFoldDB" id="A0A915JFU1"/>
<evidence type="ECO:0000256" key="1">
    <source>
        <dbReference type="ARBA" id="ARBA00004477"/>
    </source>
</evidence>
<evidence type="ECO:0000256" key="3">
    <source>
        <dbReference type="ARBA" id="ARBA00021257"/>
    </source>
</evidence>
<evidence type="ECO:0000313" key="13">
    <source>
        <dbReference type="Proteomes" id="UP000887565"/>
    </source>
</evidence>
<evidence type="ECO:0000256" key="5">
    <source>
        <dbReference type="ARBA" id="ARBA00022692"/>
    </source>
</evidence>
<evidence type="ECO:0000313" key="14">
    <source>
        <dbReference type="WBParaSite" id="nRc.2.0.1.t25054-RA"/>
    </source>
</evidence>
<dbReference type="WBParaSite" id="nRc.2.0.1.t25054-RA">
    <property type="protein sequence ID" value="nRc.2.0.1.t25054-RA"/>
    <property type="gene ID" value="nRc.2.0.1.g25054"/>
</dbReference>